<evidence type="ECO:0000313" key="6">
    <source>
        <dbReference type="EMBL" id="AKP54066.1"/>
    </source>
</evidence>
<evidence type="ECO:0000256" key="1">
    <source>
        <dbReference type="ARBA" id="ARBA00022617"/>
    </source>
</evidence>
<dbReference type="GO" id="GO:0020037">
    <property type="term" value="F:heme binding"/>
    <property type="evidence" value="ECO:0007669"/>
    <property type="project" value="InterPro"/>
</dbReference>
<dbReference type="Gene3D" id="1.10.760.10">
    <property type="entry name" value="Cytochrome c-like domain"/>
    <property type="match status" value="1"/>
</dbReference>
<gene>
    <name evidence="6" type="ORF">CA2015_4741</name>
</gene>
<dbReference type="InterPro" id="IPR011041">
    <property type="entry name" value="Quinoprot_gluc/sorb_DH_b-prop"/>
</dbReference>
<dbReference type="EMBL" id="CP012040">
    <property type="protein sequence ID" value="AKP54066.1"/>
    <property type="molecule type" value="Genomic_DNA"/>
</dbReference>
<dbReference type="InterPro" id="IPR036909">
    <property type="entry name" value="Cyt_c-like_dom_sf"/>
</dbReference>
<dbReference type="Pfam" id="PF00034">
    <property type="entry name" value="Cytochrom_C"/>
    <property type="match status" value="1"/>
</dbReference>
<evidence type="ECO:0000256" key="4">
    <source>
        <dbReference type="PROSITE-ProRule" id="PRU00433"/>
    </source>
</evidence>
<dbReference type="PATRIC" id="fig|320787.5.peg.5189"/>
<dbReference type="SUPFAM" id="SSF46626">
    <property type="entry name" value="Cytochrome c"/>
    <property type="match status" value="1"/>
</dbReference>
<protein>
    <submittedName>
        <fullName evidence="6">Membrane-bound dehydrogenase domain protein</fullName>
    </submittedName>
</protein>
<dbReference type="GO" id="GO:0009055">
    <property type="term" value="F:electron transfer activity"/>
    <property type="evidence" value="ECO:0007669"/>
    <property type="project" value="InterPro"/>
</dbReference>
<dbReference type="PROSITE" id="PS51007">
    <property type="entry name" value="CYTC"/>
    <property type="match status" value="1"/>
</dbReference>
<dbReference type="PANTHER" id="PTHR33546:SF1">
    <property type="entry name" value="LARGE, MULTIFUNCTIONAL SECRETED PROTEIN"/>
    <property type="match status" value="1"/>
</dbReference>
<feature type="domain" description="Cytochrome c" evidence="5">
    <location>
        <begin position="720"/>
        <end position="814"/>
    </location>
</feature>
<dbReference type="GO" id="GO:0046872">
    <property type="term" value="F:metal ion binding"/>
    <property type="evidence" value="ECO:0007669"/>
    <property type="project" value="UniProtKB-KW"/>
</dbReference>
<dbReference type="SUPFAM" id="SSF50952">
    <property type="entry name" value="Soluble quinoprotein glucose dehydrogenase"/>
    <property type="match status" value="1"/>
</dbReference>
<dbReference type="KEGG" id="camu:CA2015_4741"/>
<accession>A0A0H4PHS0</accession>
<dbReference type="InterPro" id="IPR055557">
    <property type="entry name" value="DUF7133"/>
</dbReference>
<name>A0A0H4PHS0_9BACT</name>
<evidence type="ECO:0000313" key="7">
    <source>
        <dbReference type="Proteomes" id="UP000036520"/>
    </source>
</evidence>
<evidence type="ECO:0000256" key="2">
    <source>
        <dbReference type="ARBA" id="ARBA00022723"/>
    </source>
</evidence>
<keyword evidence="3 4" id="KW-0408">Iron</keyword>
<evidence type="ECO:0000259" key="5">
    <source>
        <dbReference type="PROSITE" id="PS51007"/>
    </source>
</evidence>
<keyword evidence="1 4" id="KW-0349">Heme</keyword>
<dbReference type="STRING" id="320787.CA2015_4741"/>
<dbReference type="InterPro" id="IPR009056">
    <property type="entry name" value="Cyt_c-like_dom"/>
</dbReference>
<dbReference type="PANTHER" id="PTHR33546">
    <property type="entry name" value="LARGE, MULTIFUNCTIONAL SECRETED PROTEIN-RELATED"/>
    <property type="match status" value="1"/>
</dbReference>
<dbReference type="AlphaFoldDB" id="A0A0H4PHS0"/>
<keyword evidence="7" id="KW-1185">Reference proteome</keyword>
<keyword evidence="2 4" id="KW-0479">Metal-binding</keyword>
<proteinExistence type="predicted"/>
<evidence type="ECO:0000256" key="3">
    <source>
        <dbReference type="ARBA" id="ARBA00023004"/>
    </source>
</evidence>
<reference evidence="6 7" key="1">
    <citation type="submission" date="2015-07" db="EMBL/GenBank/DDBJ databases">
        <authorList>
            <person name="Kim K.M."/>
        </authorList>
    </citation>
    <scope>NUCLEOTIDE SEQUENCE [LARGE SCALE GENOMIC DNA]</scope>
    <source>
        <strain evidence="6 7">KCTC 12363</strain>
    </source>
</reference>
<dbReference type="Pfam" id="PF23500">
    <property type="entry name" value="DUF7133"/>
    <property type="match status" value="1"/>
</dbReference>
<dbReference type="Proteomes" id="UP000036520">
    <property type="component" value="Chromosome"/>
</dbReference>
<sequence>MFNPFLNLLKAYFLVGIWIIIFSLVCCCSPKNRDPSPALLPEQALQLFEINDDLSIQLVAAEPMVQDPVFTSFDEDGKMWIVEMKGFMNDIEGSNELVPNGRISILEDSNGDGTMDRSTIYLDSLVMPRALAVIKGGALVVENMSLWWTQDLDGDLKADTKELVDADYAGSNLPEHSGNGLLRGLDNWYYNAKSRFRYKFKNNQWIKDSTEFRGQWGISQDDYGRLYYNYNWSPLHADLVPPNYFIRNANHSTTSGLDQGLTSDREIYPIRENLAINRGYIPGILDEQNQLKEFTSACSPFYFRGNGLPKVYLGNVFVCEPSGNLIRRNAIVSSGIQLSAEAVDIGHSIIASKDERFRPVSLSSGPDGALYISDMYRGLIQHGAYISPYLKDITIKRKLVLPTHYGRIWRVAHKDWQPKPVPRLSNYSGPELVETLKHPNGWYRDMAQRLLVEGNNSFNVPLLEELALNSKYHLAQIHALWTLEGLEKLDENVLFTLLDNLGAYHPKVIIHVLRLTEQLAKENNHVKKRLEKFYLKNQETISNEELALQMILTAGSLSEEVSKTTIASILKNNIDEPIFRDGALSSLYNYEYSFLLYLIKQNQWKEHSPSKAIFLEMVATAISRKNNEREMLKLLNLLEQRNLAKDWQAYSIFTGMSMAGAQKKSDPIKLKTAPKFSKTIDFEKSNLNTAQWNNLFIWPGKKIKPDSLLNINKLSDAERSSFVKGRQHFLSTCAGCHGGDGEGVKRMGPPLNKSEWVTGNERQLAMILLHGLEGTIMVNGVKYSSPDILPVMPSMASLDNSTIANILTYIRNEWDNQATAVKGGKVAEIRISTQGRVIPWKPEELLRSKPPVSPSNKP</sequence>
<organism evidence="6 7">
    <name type="scientific">Cyclobacterium amurskyense</name>
    <dbReference type="NCBI Taxonomy" id="320787"/>
    <lineage>
        <taxon>Bacteria</taxon>
        <taxon>Pseudomonadati</taxon>
        <taxon>Bacteroidota</taxon>
        <taxon>Cytophagia</taxon>
        <taxon>Cytophagales</taxon>
        <taxon>Cyclobacteriaceae</taxon>
        <taxon>Cyclobacterium</taxon>
    </lineage>
</organism>